<feature type="compositionally biased region" description="Polar residues" evidence="5">
    <location>
        <begin position="287"/>
        <end position="313"/>
    </location>
</feature>
<dbReference type="FunFam" id="3.40.50.300:FF:000134">
    <property type="entry name" value="Iron-enterobactin ABC transporter ATP-binding protein"/>
    <property type="match status" value="1"/>
</dbReference>
<dbReference type="AlphaFoldDB" id="A0A1T0AVA3"/>
<gene>
    <name evidence="7" type="ORF">B0188_10655</name>
</gene>
<accession>A0A1T0AVA3</accession>
<comment type="caution">
    <text evidence="7">The sequence shown here is derived from an EMBL/GenBank/DDBJ whole genome shotgun (WGS) entry which is preliminary data.</text>
</comment>
<dbReference type="InterPro" id="IPR017871">
    <property type="entry name" value="ABC_transporter-like_CS"/>
</dbReference>
<dbReference type="InterPro" id="IPR050153">
    <property type="entry name" value="Metal_Ion_Import_ABC"/>
</dbReference>
<dbReference type="SMART" id="SM00382">
    <property type="entry name" value="AAA"/>
    <property type="match status" value="1"/>
</dbReference>
<comment type="similarity">
    <text evidence="1">Belongs to the ABC transporter superfamily.</text>
</comment>
<organism evidence="7 8">
    <name type="scientific">[Haemophilus] felis</name>
    <dbReference type="NCBI Taxonomy" id="123822"/>
    <lineage>
        <taxon>Bacteria</taxon>
        <taxon>Pseudomonadati</taxon>
        <taxon>Pseudomonadota</taxon>
        <taxon>Gammaproteobacteria</taxon>
        <taxon>Pasteurellales</taxon>
        <taxon>Pasteurellaceae</taxon>
    </lineage>
</organism>
<evidence type="ECO:0000259" key="6">
    <source>
        <dbReference type="PROSITE" id="PS50893"/>
    </source>
</evidence>
<dbReference type="InterPro" id="IPR003439">
    <property type="entry name" value="ABC_transporter-like_ATP-bd"/>
</dbReference>
<dbReference type="CDD" id="cd03235">
    <property type="entry name" value="ABC_Metallic_Cations"/>
    <property type="match status" value="1"/>
</dbReference>
<evidence type="ECO:0000256" key="5">
    <source>
        <dbReference type="SAM" id="MobiDB-lite"/>
    </source>
</evidence>
<dbReference type="OrthoDB" id="9806726at2"/>
<dbReference type="Gene3D" id="3.40.50.300">
    <property type="entry name" value="P-loop containing nucleotide triphosphate hydrolases"/>
    <property type="match status" value="1"/>
</dbReference>
<feature type="region of interest" description="Disordered" evidence="5">
    <location>
        <begin position="275"/>
        <end position="313"/>
    </location>
</feature>
<dbReference type="PANTHER" id="PTHR42734:SF5">
    <property type="entry name" value="IRON TRANSPORT SYSTEM ATP-BINDING PROTEIN HI_0361-RELATED"/>
    <property type="match status" value="1"/>
</dbReference>
<keyword evidence="3" id="KW-0547">Nucleotide-binding</keyword>
<dbReference type="EMBL" id="MUYB01000055">
    <property type="protein sequence ID" value="OOS00506.1"/>
    <property type="molecule type" value="Genomic_DNA"/>
</dbReference>
<keyword evidence="2" id="KW-0813">Transport</keyword>
<evidence type="ECO:0000256" key="1">
    <source>
        <dbReference type="ARBA" id="ARBA00005417"/>
    </source>
</evidence>
<sequence>MTASTTASISAKDVTVRYNNGHTAIYDVTFHLEGGTTCALVGVNGSGKSTLFKSLMGLVKPQGEIKLCGLPIKDALKQNLVSYVPQSEDVDWQFPVSVYDVVMMGRYGYMNFLRIPSARDKEMVHQAMQRVSVEHLAHRQIGELSGGQKKRVFLARALAQQSKIILLDEPFTGVDVKTENAIMDLLDQLRSQGHLILISTHNLGSVPDFCDQVVMINRTVLAAGKTETTFTQENLELVFGGVLRHIKLLGQDLHHDEDERSVTVLADDELPAVFYGRAKNDPPAPMTKQTRSEATPSEASKGVSQSDITKGHS</sequence>
<dbReference type="PROSITE" id="PS50893">
    <property type="entry name" value="ABC_TRANSPORTER_2"/>
    <property type="match status" value="1"/>
</dbReference>
<keyword evidence="4" id="KW-0067">ATP-binding</keyword>
<dbReference type="GO" id="GO:0005524">
    <property type="term" value="F:ATP binding"/>
    <property type="evidence" value="ECO:0007669"/>
    <property type="project" value="UniProtKB-KW"/>
</dbReference>
<evidence type="ECO:0000313" key="7">
    <source>
        <dbReference type="EMBL" id="OOS00506.1"/>
    </source>
</evidence>
<evidence type="ECO:0000256" key="2">
    <source>
        <dbReference type="ARBA" id="ARBA00022448"/>
    </source>
</evidence>
<protein>
    <submittedName>
        <fullName evidence="7">Iron ABC transporter permease</fullName>
    </submittedName>
</protein>
<dbReference type="SUPFAM" id="SSF52540">
    <property type="entry name" value="P-loop containing nucleoside triphosphate hydrolases"/>
    <property type="match status" value="1"/>
</dbReference>
<evidence type="ECO:0000313" key="8">
    <source>
        <dbReference type="Proteomes" id="UP000190023"/>
    </source>
</evidence>
<dbReference type="Proteomes" id="UP000190023">
    <property type="component" value="Unassembled WGS sequence"/>
</dbReference>
<dbReference type="PANTHER" id="PTHR42734">
    <property type="entry name" value="METAL TRANSPORT SYSTEM ATP-BINDING PROTEIN TM_0124-RELATED"/>
    <property type="match status" value="1"/>
</dbReference>
<dbReference type="Pfam" id="PF00005">
    <property type="entry name" value="ABC_tran"/>
    <property type="match status" value="1"/>
</dbReference>
<dbReference type="InterPro" id="IPR027417">
    <property type="entry name" value="P-loop_NTPase"/>
</dbReference>
<dbReference type="InterPro" id="IPR003593">
    <property type="entry name" value="AAA+_ATPase"/>
</dbReference>
<dbReference type="PROSITE" id="PS00211">
    <property type="entry name" value="ABC_TRANSPORTER_1"/>
    <property type="match status" value="1"/>
</dbReference>
<dbReference type="GO" id="GO:0016887">
    <property type="term" value="F:ATP hydrolysis activity"/>
    <property type="evidence" value="ECO:0007669"/>
    <property type="project" value="InterPro"/>
</dbReference>
<feature type="domain" description="ABC transporter" evidence="6">
    <location>
        <begin position="9"/>
        <end position="243"/>
    </location>
</feature>
<reference evidence="7 8" key="1">
    <citation type="submission" date="2017-02" db="EMBL/GenBank/DDBJ databases">
        <title>Draft genome sequence of Haemophilus felis CCUG 31170 type strain.</title>
        <authorList>
            <person name="Engstrom-Jakobsson H."/>
            <person name="Salva-Serra F."/>
            <person name="Thorell K."/>
            <person name="Gonzales-Siles L."/>
            <person name="Karlsson R."/>
            <person name="Boulund F."/>
            <person name="Engstrand L."/>
            <person name="Kristiansson E."/>
            <person name="Moore E."/>
        </authorList>
    </citation>
    <scope>NUCLEOTIDE SEQUENCE [LARGE SCALE GENOMIC DNA]</scope>
    <source>
        <strain evidence="7 8">CCUG 31170</strain>
    </source>
</reference>
<dbReference type="STRING" id="123822.B0188_10655"/>
<proteinExistence type="inferred from homology"/>
<keyword evidence="8" id="KW-1185">Reference proteome</keyword>
<evidence type="ECO:0000256" key="3">
    <source>
        <dbReference type="ARBA" id="ARBA00022741"/>
    </source>
</evidence>
<evidence type="ECO:0000256" key="4">
    <source>
        <dbReference type="ARBA" id="ARBA00022840"/>
    </source>
</evidence>
<name>A0A1T0AVA3_9PAST</name>